<evidence type="ECO:0000313" key="3">
    <source>
        <dbReference type="Proteomes" id="UP000770717"/>
    </source>
</evidence>
<feature type="non-terminal residue" evidence="2">
    <location>
        <position position="72"/>
    </location>
</feature>
<gene>
    <name evidence="2" type="ORF">GDO78_022884</name>
</gene>
<evidence type="ECO:0000256" key="1">
    <source>
        <dbReference type="SAM" id="Coils"/>
    </source>
</evidence>
<dbReference type="EMBL" id="WNTK01089897">
    <property type="protein sequence ID" value="KAG9460279.1"/>
    <property type="molecule type" value="Genomic_DNA"/>
</dbReference>
<protein>
    <submittedName>
        <fullName evidence="2">Uncharacterized protein</fullName>
    </submittedName>
</protein>
<keyword evidence="1" id="KW-0175">Coiled coil</keyword>
<feature type="non-terminal residue" evidence="2">
    <location>
        <position position="1"/>
    </location>
</feature>
<reference evidence="2" key="1">
    <citation type="thesis" date="2020" institute="ProQuest LLC" country="789 East Eisenhower Parkway, Ann Arbor, MI, USA">
        <title>Comparative Genomics and Chromosome Evolution.</title>
        <authorList>
            <person name="Mudd A.B."/>
        </authorList>
    </citation>
    <scope>NUCLEOTIDE SEQUENCE</scope>
    <source>
        <strain evidence="2">HN-11 Male</strain>
        <tissue evidence="2">Kidney and liver</tissue>
    </source>
</reference>
<dbReference type="Proteomes" id="UP000770717">
    <property type="component" value="Unassembled WGS sequence"/>
</dbReference>
<dbReference type="AlphaFoldDB" id="A0A8J6B8J0"/>
<name>A0A8J6B8J0_ELECQ</name>
<sequence>SEIERLHIEIKQLESTLSEYKSDLSTCEFEKNKLADELETRKDENRKLESVLNYAENEKQRISSKLEKQMIT</sequence>
<feature type="coiled-coil region" evidence="1">
    <location>
        <begin position="3"/>
        <end position="65"/>
    </location>
</feature>
<evidence type="ECO:0000313" key="2">
    <source>
        <dbReference type="EMBL" id="KAG9460279.1"/>
    </source>
</evidence>
<accession>A0A8J6B8J0</accession>
<organism evidence="2 3">
    <name type="scientific">Eleutherodactylus coqui</name>
    <name type="common">Puerto Rican coqui</name>
    <dbReference type="NCBI Taxonomy" id="57060"/>
    <lineage>
        <taxon>Eukaryota</taxon>
        <taxon>Metazoa</taxon>
        <taxon>Chordata</taxon>
        <taxon>Craniata</taxon>
        <taxon>Vertebrata</taxon>
        <taxon>Euteleostomi</taxon>
        <taxon>Amphibia</taxon>
        <taxon>Batrachia</taxon>
        <taxon>Anura</taxon>
        <taxon>Neobatrachia</taxon>
        <taxon>Hyloidea</taxon>
        <taxon>Eleutherodactylidae</taxon>
        <taxon>Eleutherodactylinae</taxon>
        <taxon>Eleutherodactylus</taxon>
        <taxon>Eleutherodactylus</taxon>
    </lineage>
</organism>
<comment type="caution">
    <text evidence="2">The sequence shown here is derived from an EMBL/GenBank/DDBJ whole genome shotgun (WGS) entry which is preliminary data.</text>
</comment>
<dbReference type="OrthoDB" id="10254663at2759"/>
<proteinExistence type="predicted"/>
<keyword evidence="3" id="KW-1185">Reference proteome</keyword>